<dbReference type="Proteomes" id="UP000290365">
    <property type="component" value="Chromosome"/>
</dbReference>
<dbReference type="RefSeq" id="WP_129891847.1">
    <property type="nucleotide sequence ID" value="NZ_CP035758.1"/>
</dbReference>
<dbReference type="OrthoDB" id="6002717at2"/>
<dbReference type="Gene3D" id="3.60.40.10">
    <property type="entry name" value="PPM-type phosphatase domain"/>
    <property type="match status" value="1"/>
</dbReference>
<accession>A0A4P6JYY0</accession>
<name>A0A4P6JYY0_KTERU</name>
<keyword evidence="3" id="KW-1185">Reference proteome</keyword>
<dbReference type="EMBL" id="CP035758">
    <property type="protein sequence ID" value="QBD80785.1"/>
    <property type="molecule type" value="Genomic_DNA"/>
</dbReference>
<evidence type="ECO:0000256" key="1">
    <source>
        <dbReference type="SAM" id="MobiDB-lite"/>
    </source>
</evidence>
<gene>
    <name evidence="2" type="ORF">EPA93_34390</name>
</gene>
<feature type="region of interest" description="Disordered" evidence="1">
    <location>
        <begin position="396"/>
        <end position="424"/>
    </location>
</feature>
<dbReference type="KEGG" id="kbs:EPA93_34390"/>
<dbReference type="SUPFAM" id="SSF81606">
    <property type="entry name" value="PP2C-like"/>
    <property type="match status" value="1"/>
</dbReference>
<organism evidence="2 3">
    <name type="scientific">Ktedonosporobacter rubrisoli</name>
    <dbReference type="NCBI Taxonomy" id="2509675"/>
    <lineage>
        <taxon>Bacteria</taxon>
        <taxon>Bacillati</taxon>
        <taxon>Chloroflexota</taxon>
        <taxon>Ktedonobacteria</taxon>
        <taxon>Ktedonobacterales</taxon>
        <taxon>Ktedonosporobacteraceae</taxon>
        <taxon>Ktedonosporobacter</taxon>
    </lineage>
</organism>
<dbReference type="InterPro" id="IPR036457">
    <property type="entry name" value="PPM-type-like_dom_sf"/>
</dbReference>
<evidence type="ECO:0000313" key="2">
    <source>
        <dbReference type="EMBL" id="QBD80785.1"/>
    </source>
</evidence>
<proteinExistence type="predicted"/>
<evidence type="ECO:0000313" key="3">
    <source>
        <dbReference type="Proteomes" id="UP000290365"/>
    </source>
</evidence>
<dbReference type="AlphaFoldDB" id="A0A4P6JYY0"/>
<reference evidence="2 3" key="1">
    <citation type="submission" date="2019-01" db="EMBL/GenBank/DDBJ databases">
        <title>Ktedonosporobacter rubrisoli SCAWS-G2.</title>
        <authorList>
            <person name="Huang Y."/>
            <person name="Yan B."/>
        </authorList>
    </citation>
    <scope>NUCLEOTIDE SEQUENCE [LARGE SCALE GENOMIC DNA]</scope>
    <source>
        <strain evidence="2 3">SCAWS-G2</strain>
    </source>
</reference>
<sequence length="571" mass="63890">MFAQISNFQYWKSEHDAATCEDYSGYNGVRGLFAVSDGAGTTLFSNWWAELLVKQFLAVPLLGSDPFEVEWWLRRAQNAYRLQREHLAGQDSASWNAYRKIQNEGSQATLTTMRLIDIDAAAARAELLAIGDSCIFVKKATSPELQAFPLSTEQDFELSPLCLPSRPGMFKRSFHSVQRQQVQLQAGDTVVLATDAVARWIMGSGGGAYTAPEQALQELLAQNSASWPGFIEEQRRTQHMVDDDCTALIVKLYMEPQQIGSYQQLFPTTAHEQDIRQERKRDFEQALAEQNKEMLAIFYGDGNDLKLEEVVYPQSALEEARQVADAFQTVLFALRAALNSPDLISRMRPIWQKYAPLLEAEPCAAQLRQSLLHLGVLGSVAGQATSAPIAAAAISPSAEQATMQEPETGLQGPGSSSTEPLPEVQRLSPEQLSRFCLLKAFYLRATLRIILPQAEVERSVIEEIDNDPYIQQGIAEVNGANPHQVLDPEALLDSELAAFKSAFAPIWLKQPAGLQASDAEIRAFLLIQLRIKLFDQYLQQHAQSLQRWLEGYRQTWTRPDERRPGQRYPST</sequence>
<protein>
    <submittedName>
        <fullName evidence="2">Uncharacterized protein</fullName>
    </submittedName>
</protein>